<reference evidence="11 12" key="1">
    <citation type="submission" date="2014-04" db="EMBL/GenBank/DDBJ databases">
        <title>Evolutionary Origins and Diversification of the Mycorrhizal Mutualists.</title>
        <authorList>
            <consortium name="DOE Joint Genome Institute"/>
            <consortium name="Mycorrhizal Genomics Consortium"/>
            <person name="Kohler A."/>
            <person name="Kuo A."/>
            <person name="Nagy L.G."/>
            <person name="Floudas D."/>
            <person name="Copeland A."/>
            <person name="Barry K.W."/>
            <person name="Cichocki N."/>
            <person name="Veneault-Fourrey C."/>
            <person name="LaButti K."/>
            <person name="Lindquist E.A."/>
            <person name="Lipzen A."/>
            <person name="Lundell T."/>
            <person name="Morin E."/>
            <person name="Murat C."/>
            <person name="Riley R."/>
            <person name="Ohm R."/>
            <person name="Sun H."/>
            <person name="Tunlid A."/>
            <person name="Henrissat B."/>
            <person name="Grigoriev I.V."/>
            <person name="Hibbett D.S."/>
            <person name="Martin F."/>
        </authorList>
    </citation>
    <scope>NUCLEOTIDE SEQUENCE [LARGE SCALE GENOMIC DNA]</scope>
    <source>
        <strain evidence="11 12">FD-317 M1</strain>
    </source>
</reference>
<dbReference type="InterPro" id="IPR036396">
    <property type="entry name" value="Cyt_P450_sf"/>
</dbReference>
<evidence type="ECO:0008006" key="13">
    <source>
        <dbReference type="Google" id="ProtNLM"/>
    </source>
</evidence>
<comment type="similarity">
    <text evidence="3 10">Belongs to the cytochrome P450 family.</text>
</comment>
<dbReference type="InterPro" id="IPR002401">
    <property type="entry name" value="Cyt_P450_E_grp-I"/>
</dbReference>
<dbReference type="PROSITE" id="PS00086">
    <property type="entry name" value="CYTOCHROME_P450"/>
    <property type="match status" value="1"/>
</dbReference>
<comment type="pathway">
    <text evidence="2">Secondary metabolite biosynthesis.</text>
</comment>
<dbReference type="SUPFAM" id="SSF48264">
    <property type="entry name" value="Cytochrome P450"/>
    <property type="match status" value="1"/>
</dbReference>
<evidence type="ECO:0000256" key="7">
    <source>
        <dbReference type="ARBA" id="ARBA00023004"/>
    </source>
</evidence>
<dbReference type="GO" id="GO:0016705">
    <property type="term" value="F:oxidoreductase activity, acting on paired donors, with incorporation or reduction of molecular oxygen"/>
    <property type="evidence" value="ECO:0007669"/>
    <property type="project" value="InterPro"/>
</dbReference>
<dbReference type="Proteomes" id="UP000053593">
    <property type="component" value="Unassembled WGS sequence"/>
</dbReference>
<keyword evidence="6 10" id="KW-0560">Oxidoreductase</keyword>
<evidence type="ECO:0000256" key="2">
    <source>
        <dbReference type="ARBA" id="ARBA00005179"/>
    </source>
</evidence>
<dbReference type="PRINTS" id="PR00463">
    <property type="entry name" value="EP450I"/>
</dbReference>
<dbReference type="InterPro" id="IPR001128">
    <property type="entry name" value="Cyt_P450"/>
</dbReference>
<dbReference type="PRINTS" id="PR00385">
    <property type="entry name" value="P450"/>
</dbReference>
<dbReference type="InterPro" id="IPR017972">
    <property type="entry name" value="Cyt_P450_CS"/>
</dbReference>
<evidence type="ECO:0000256" key="10">
    <source>
        <dbReference type="RuleBase" id="RU000461"/>
    </source>
</evidence>
<dbReference type="CDD" id="cd11065">
    <property type="entry name" value="CYP64-like"/>
    <property type="match status" value="1"/>
</dbReference>
<name>A0A0D0CC91_9AGAR</name>
<protein>
    <recommendedName>
        <fullName evidence="13">Cytochrome P450</fullName>
    </recommendedName>
</protein>
<dbReference type="Pfam" id="PF00067">
    <property type="entry name" value="p450"/>
    <property type="match status" value="1"/>
</dbReference>
<dbReference type="GO" id="GO:0005506">
    <property type="term" value="F:iron ion binding"/>
    <property type="evidence" value="ECO:0007669"/>
    <property type="project" value="InterPro"/>
</dbReference>
<dbReference type="Gene3D" id="1.10.630.10">
    <property type="entry name" value="Cytochrome P450"/>
    <property type="match status" value="1"/>
</dbReference>
<evidence type="ECO:0000256" key="9">
    <source>
        <dbReference type="PIRSR" id="PIRSR602401-1"/>
    </source>
</evidence>
<dbReference type="GO" id="GO:0020037">
    <property type="term" value="F:heme binding"/>
    <property type="evidence" value="ECO:0007669"/>
    <property type="project" value="InterPro"/>
</dbReference>
<dbReference type="PANTHER" id="PTHR46300:SF7">
    <property type="entry name" value="P450, PUTATIVE (EUROFUNG)-RELATED"/>
    <property type="match status" value="1"/>
</dbReference>
<feature type="binding site" description="axial binding residue" evidence="9">
    <location>
        <position position="438"/>
    </location>
    <ligand>
        <name>heme</name>
        <dbReference type="ChEBI" id="CHEBI:30413"/>
    </ligand>
    <ligandPart>
        <name>Fe</name>
        <dbReference type="ChEBI" id="CHEBI:18248"/>
    </ligandPart>
</feature>
<evidence type="ECO:0000256" key="4">
    <source>
        <dbReference type="ARBA" id="ARBA00022617"/>
    </source>
</evidence>
<evidence type="ECO:0000256" key="6">
    <source>
        <dbReference type="ARBA" id="ARBA00023002"/>
    </source>
</evidence>
<evidence type="ECO:0000313" key="12">
    <source>
        <dbReference type="Proteomes" id="UP000053593"/>
    </source>
</evidence>
<evidence type="ECO:0000256" key="5">
    <source>
        <dbReference type="ARBA" id="ARBA00022723"/>
    </source>
</evidence>
<keyword evidence="4 9" id="KW-0349">Heme</keyword>
<evidence type="ECO:0000256" key="1">
    <source>
        <dbReference type="ARBA" id="ARBA00001971"/>
    </source>
</evidence>
<accession>A0A0D0CC91</accession>
<dbReference type="AlphaFoldDB" id="A0A0D0CC91"/>
<dbReference type="PANTHER" id="PTHR46300">
    <property type="entry name" value="P450, PUTATIVE (EUROFUNG)-RELATED-RELATED"/>
    <property type="match status" value="1"/>
</dbReference>
<keyword evidence="12" id="KW-1185">Reference proteome</keyword>
<keyword evidence="8 10" id="KW-0503">Monooxygenase</keyword>
<organism evidence="11 12">
    <name type="scientific">Collybiopsis luxurians FD-317 M1</name>
    <dbReference type="NCBI Taxonomy" id="944289"/>
    <lineage>
        <taxon>Eukaryota</taxon>
        <taxon>Fungi</taxon>
        <taxon>Dikarya</taxon>
        <taxon>Basidiomycota</taxon>
        <taxon>Agaricomycotina</taxon>
        <taxon>Agaricomycetes</taxon>
        <taxon>Agaricomycetidae</taxon>
        <taxon>Agaricales</taxon>
        <taxon>Marasmiineae</taxon>
        <taxon>Omphalotaceae</taxon>
        <taxon>Collybiopsis</taxon>
        <taxon>Collybiopsis luxurians</taxon>
    </lineage>
</organism>
<dbReference type="GO" id="GO:0004497">
    <property type="term" value="F:monooxygenase activity"/>
    <property type="evidence" value="ECO:0007669"/>
    <property type="project" value="UniProtKB-KW"/>
</dbReference>
<dbReference type="InterPro" id="IPR050364">
    <property type="entry name" value="Cytochrome_P450_fung"/>
</dbReference>
<sequence>MALFGVIALLVFPLLFTIYLHRTKNSHPLPPGPKRLPLVGNLLKLPYKGQVWLEYSEMCQKYGSDIIYFSGFGNSILIVNSTKVVSDLFERRSSIYSSRPQAVMLGELMGFGDSLPFRAYDEGWKIQRKLINKALQPNDVSRFHSKLLFSTHDLLRVLAKSNDITKDLHSWTAVFMMDVVYGFHAEETGSYVTNAMQVLDSVSIASIPGAFYVDQFPFLKYVPEWFPGANFKRTAREWNGLHLKMIEDPFSVAKERIMSGTATPSLVSAALYNMDLTQDPAEQEERIKAVSAMALLASSDTTVHSLETIILALLMNPDVQKKAQSELDKVLGPGDLPSFNDEQFLPYITAIIWEAMRFQPVAPIGVPHVLTKDDIYNGYLLPKGSFILANVWSICHNEAEFPDPMRFDPMRYLNADGKINSDVRDSSSALFGFGRRVCPGRHIAIASLWIAVASILACYTIEPELDKKGKPIDPKGEWDSASTLFNAPLPFKCRFVPRSKDMEAFSGLNVD</sequence>
<comment type="cofactor">
    <cofactor evidence="1 9">
        <name>heme</name>
        <dbReference type="ChEBI" id="CHEBI:30413"/>
    </cofactor>
</comment>
<dbReference type="EMBL" id="KN834804">
    <property type="protein sequence ID" value="KIK55702.1"/>
    <property type="molecule type" value="Genomic_DNA"/>
</dbReference>
<dbReference type="HOGENOM" id="CLU_001570_2_3_1"/>
<keyword evidence="5 9" id="KW-0479">Metal-binding</keyword>
<evidence type="ECO:0000313" key="11">
    <source>
        <dbReference type="EMBL" id="KIK55702.1"/>
    </source>
</evidence>
<dbReference type="OrthoDB" id="2789670at2759"/>
<proteinExistence type="inferred from homology"/>
<evidence type="ECO:0000256" key="3">
    <source>
        <dbReference type="ARBA" id="ARBA00010617"/>
    </source>
</evidence>
<evidence type="ECO:0000256" key="8">
    <source>
        <dbReference type="ARBA" id="ARBA00023033"/>
    </source>
</evidence>
<keyword evidence="7 9" id="KW-0408">Iron</keyword>
<gene>
    <name evidence="11" type="ORF">GYMLUDRAFT_230770</name>
</gene>